<dbReference type="Proteomes" id="UP000031526">
    <property type="component" value="Chromosome"/>
</dbReference>
<comment type="similarity">
    <text evidence="1">Belongs to the AB hydrolase superfamily.</text>
</comment>
<reference evidence="5 7" key="3">
    <citation type="submission" date="2017-09" db="EMBL/GenBank/DDBJ databases">
        <title>Streptomyces genome completion.</title>
        <authorList>
            <person name="Lee N."/>
            <person name="Cho B.-K."/>
        </authorList>
    </citation>
    <scope>NUCLEOTIDE SEQUENCE [LARGE SCALE GENOMIC DNA]</scope>
    <source>
        <strain evidence="5 7">ATCC 14899</strain>
    </source>
</reference>
<protein>
    <submittedName>
        <fullName evidence="5">Alpha/beta fold hydrolase</fullName>
    </submittedName>
    <submittedName>
        <fullName evidence="4">Alpha/beta hydrolase</fullName>
    </submittedName>
</protein>
<dbReference type="PANTHER" id="PTHR22946:SF9">
    <property type="entry name" value="POLYKETIDE TRANSFERASE AF380"/>
    <property type="match status" value="1"/>
</dbReference>
<dbReference type="STRING" id="40318.SNOD_02830"/>
<dbReference type="RefSeq" id="WP_043437329.1">
    <property type="nucleotide sequence ID" value="NZ_CP009313.1"/>
</dbReference>
<dbReference type="InterPro" id="IPR022742">
    <property type="entry name" value="Hydrolase_4"/>
</dbReference>
<keyword evidence="6" id="KW-1185">Reference proteome</keyword>
<evidence type="ECO:0000313" key="5">
    <source>
        <dbReference type="EMBL" id="QEV37681.1"/>
    </source>
</evidence>
<proteinExistence type="inferred from homology"/>
<dbReference type="HOGENOM" id="CLU_048587_1_0_11"/>
<dbReference type="EMBL" id="CP009313">
    <property type="protein sequence ID" value="AJE39088.1"/>
    <property type="molecule type" value="Genomic_DNA"/>
</dbReference>
<keyword evidence="2 4" id="KW-0378">Hydrolase</keyword>
<dbReference type="InterPro" id="IPR050261">
    <property type="entry name" value="FrsA_esterase"/>
</dbReference>
<gene>
    <name evidence="5" type="ORF">CP978_03225</name>
    <name evidence="4" type="ORF">SNOD_02830</name>
</gene>
<evidence type="ECO:0000259" key="3">
    <source>
        <dbReference type="Pfam" id="PF12146"/>
    </source>
</evidence>
<reference evidence="6" key="1">
    <citation type="submission" date="2014-09" db="EMBL/GenBank/DDBJ databases">
        <title>Sequence of the Streptomyces nodosus genome.</title>
        <authorList>
            <person name="Sweeney P."/>
            <person name="Stephens N."/>
            <person name="Murphy C."/>
            <person name="Caffrey P."/>
        </authorList>
    </citation>
    <scope>NUCLEOTIDE SEQUENCE [LARGE SCALE GENOMIC DNA]</scope>
    <source>
        <strain evidence="6">ATCC 14899</strain>
    </source>
</reference>
<feature type="domain" description="Serine aminopeptidase S33" evidence="3">
    <location>
        <begin position="32"/>
        <end position="263"/>
    </location>
</feature>
<dbReference type="KEGG" id="snq:CP978_03225"/>
<evidence type="ECO:0000313" key="7">
    <source>
        <dbReference type="Proteomes" id="UP000325763"/>
    </source>
</evidence>
<dbReference type="EMBL" id="CP023747">
    <property type="protein sequence ID" value="QEV37681.1"/>
    <property type="molecule type" value="Genomic_DNA"/>
</dbReference>
<dbReference type="PANTHER" id="PTHR22946">
    <property type="entry name" value="DIENELACTONE HYDROLASE DOMAIN-CONTAINING PROTEIN-RELATED"/>
    <property type="match status" value="1"/>
</dbReference>
<dbReference type="AlphaFoldDB" id="A0A0B5D764"/>
<accession>A0A0B5D764</accession>
<evidence type="ECO:0000313" key="4">
    <source>
        <dbReference type="EMBL" id="AJE39088.1"/>
    </source>
</evidence>
<evidence type="ECO:0000313" key="6">
    <source>
        <dbReference type="Proteomes" id="UP000031526"/>
    </source>
</evidence>
<name>A0A0B5D764_9ACTN</name>
<dbReference type="Gene3D" id="3.40.50.1820">
    <property type="entry name" value="alpha/beta hydrolase"/>
    <property type="match status" value="1"/>
</dbReference>
<dbReference type="Proteomes" id="UP000325763">
    <property type="component" value="Chromosome"/>
</dbReference>
<dbReference type="GO" id="GO:0052689">
    <property type="term" value="F:carboxylic ester hydrolase activity"/>
    <property type="evidence" value="ECO:0007669"/>
    <property type="project" value="UniProtKB-ARBA"/>
</dbReference>
<sequence length="308" mass="33333">MPSAAPSTVTTWFPSRGLRCAAWLTRPRGAGPHPAVLLVHGFGATHEMRLGRYEQAFAAAGLAVLSFDFAHLGASQGVPRQLISIRRQLADVEAALAFLGRTPGIDPGRIALWGTSLGATHTLLNAARHPELAAVVVQCPVLDTRDAARCAGWRAAARLAAPVVSDLVRRGLRLKRRYVPIVDEPGRTAVVTVPGAKEGWYGMLPPGVDFDNRVTAAVGLDLLTRNAARRAVDIRSPLLVCVSDHETLTDPRIAVRAAMRAPAGTFLRYPADHFAVYHPPLVERIIRDQTDFLVRHLSLSEAYGERHA</sequence>
<evidence type="ECO:0000256" key="2">
    <source>
        <dbReference type="ARBA" id="ARBA00022801"/>
    </source>
</evidence>
<dbReference type="SUPFAM" id="SSF53474">
    <property type="entry name" value="alpha/beta-Hydrolases"/>
    <property type="match status" value="1"/>
</dbReference>
<dbReference type="OrthoDB" id="5902829at2"/>
<reference evidence="4 6" key="2">
    <citation type="journal article" date="2016" name="Appl. Microbiol. Biotechnol.">
        <title>Exploiting the genome sequence of Streptomyces nodosus for enhanced antibiotic production.</title>
        <authorList>
            <person name="Sweeney P."/>
            <person name="Murphy C.D."/>
            <person name="Caffrey P."/>
        </authorList>
    </citation>
    <scope>NUCLEOTIDE SEQUENCE [LARGE SCALE GENOMIC DNA]</scope>
    <source>
        <strain evidence="4 6">ATCC 14899</strain>
    </source>
</reference>
<organism evidence="4 6">
    <name type="scientific">Streptomyces nodosus</name>
    <dbReference type="NCBI Taxonomy" id="40318"/>
    <lineage>
        <taxon>Bacteria</taxon>
        <taxon>Bacillati</taxon>
        <taxon>Actinomycetota</taxon>
        <taxon>Actinomycetes</taxon>
        <taxon>Kitasatosporales</taxon>
        <taxon>Streptomycetaceae</taxon>
        <taxon>Streptomyces</taxon>
    </lineage>
</organism>
<dbReference type="InterPro" id="IPR029058">
    <property type="entry name" value="AB_hydrolase_fold"/>
</dbReference>
<dbReference type="Pfam" id="PF12146">
    <property type="entry name" value="Hydrolase_4"/>
    <property type="match status" value="1"/>
</dbReference>
<evidence type="ECO:0000256" key="1">
    <source>
        <dbReference type="ARBA" id="ARBA00008645"/>
    </source>
</evidence>